<organism evidence="1 2">
    <name type="scientific">Sandaracinobacteroides saxicola</name>
    <dbReference type="NCBI Taxonomy" id="2759707"/>
    <lineage>
        <taxon>Bacteria</taxon>
        <taxon>Pseudomonadati</taxon>
        <taxon>Pseudomonadota</taxon>
        <taxon>Alphaproteobacteria</taxon>
        <taxon>Sphingomonadales</taxon>
        <taxon>Sphingosinicellaceae</taxon>
        <taxon>Sandaracinobacteroides</taxon>
    </lineage>
</organism>
<reference evidence="1 2" key="1">
    <citation type="submission" date="2020-07" db="EMBL/GenBank/DDBJ databases">
        <title>Complete genome sequence for Sandaracinobacter sp. M6.</title>
        <authorList>
            <person name="Tang Y."/>
            <person name="Liu Q."/>
            <person name="Guo Z."/>
            <person name="Lei P."/>
            <person name="Huang B."/>
        </authorList>
    </citation>
    <scope>NUCLEOTIDE SEQUENCE [LARGE SCALE GENOMIC DNA]</scope>
    <source>
        <strain evidence="1 2">M6</strain>
    </source>
</reference>
<sequence>MKKIWAWLRARAVEPSTWTGVAVIAGSLGAHPEQALTIAQGIGLVVGGTLIGTPRGVSREIMGGDA</sequence>
<gene>
    <name evidence="1" type="ORF">H3309_02415</name>
</gene>
<dbReference type="EMBL" id="CP059851">
    <property type="protein sequence ID" value="QMW23376.1"/>
    <property type="molecule type" value="Genomic_DNA"/>
</dbReference>
<dbReference type="KEGG" id="sand:H3309_02415"/>
<name>A0A7G5IJ34_9SPHN</name>
<accession>A0A7G5IJ34</accession>
<protein>
    <recommendedName>
        <fullName evidence="3">Holin</fullName>
    </recommendedName>
</protein>
<proteinExistence type="predicted"/>
<evidence type="ECO:0000313" key="1">
    <source>
        <dbReference type="EMBL" id="QMW23376.1"/>
    </source>
</evidence>
<evidence type="ECO:0000313" key="2">
    <source>
        <dbReference type="Proteomes" id="UP000515292"/>
    </source>
</evidence>
<dbReference type="AlphaFoldDB" id="A0A7G5IJ34"/>
<evidence type="ECO:0008006" key="3">
    <source>
        <dbReference type="Google" id="ProtNLM"/>
    </source>
</evidence>
<dbReference type="RefSeq" id="WP_182297170.1">
    <property type="nucleotide sequence ID" value="NZ_CP059851.1"/>
</dbReference>
<keyword evidence="2" id="KW-1185">Reference proteome</keyword>
<dbReference type="Proteomes" id="UP000515292">
    <property type="component" value="Chromosome"/>
</dbReference>